<sequence>MLDHDADSDNEGEAPLDMLEAYFTAHGWPCERHDDEMTASVKGSWTEYELRVLWREEDGVLQLLAFPDVKVAEKGRGKIYETLGLVNEQLWMGHFELWSSSGILLYRNATAIEARDGEATMSLPTAELLVESAIDECERFYPVFQFVLWGGKSPAEAIAAAMVETQGEA</sequence>
<dbReference type="Proteomes" id="UP000218784">
    <property type="component" value="Unassembled WGS sequence"/>
</dbReference>
<accession>A0A2A4HV50</accession>
<comment type="caution">
    <text evidence="1">The sequence shown here is derived from an EMBL/GenBank/DDBJ whole genome shotgun (WGS) entry which is preliminary data.</text>
</comment>
<keyword evidence="2" id="KW-1185">Reference proteome</keyword>
<gene>
    <name evidence="1" type="ORF">COA17_16830</name>
</gene>
<proteinExistence type="predicted"/>
<dbReference type="InterPro" id="IPR019660">
    <property type="entry name" value="Put_sensory_transdc_reg_YbjN"/>
</dbReference>
<dbReference type="AlphaFoldDB" id="A0A2A4HV50"/>
<dbReference type="CDD" id="cd17033">
    <property type="entry name" value="DR1245-like"/>
    <property type="match status" value="1"/>
</dbReference>
<reference evidence="1 2" key="1">
    <citation type="submission" date="2017-09" db="EMBL/GenBank/DDBJ databases">
        <title>Sphingomonas ginsenosidimutans KACC 14949, whole genome shotgun sequence.</title>
        <authorList>
            <person name="Feng G."/>
            <person name="Zhu H."/>
        </authorList>
    </citation>
    <scope>NUCLEOTIDE SEQUENCE [LARGE SCALE GENOMIC DNA]</scope>
    <source>
        <strain evidence="1 2">KACC 14949</strain>
    </source>
</reference>
<evidence type="ECO:0008006" key="3">
    <source>
        <dbReference type="Google" id="ProtNLM"/>
    </source>
</evidence>
<organism evidence="1 2">
    <name type="scientific">Sphingomonas ginsenosidimutans</name>
    <dbReference type="NCBI Taxonomy" id="862134"/>
    <lineage>
        <taxon>Bacteria</taxon>
        <taxon>Pseudomonadati</taxon>
        <taxon>Pseudomonadota</taxon>
        <taxon>Alphaproteobacteria</taxon>
        <taxon>Sphingomonadales</taxon>
        <taxon>Sphingomonadaceae</taxon>
        <taxon>Sphingomonas</taxon>
    </lineage>
</organism>
<dbReference type="Pfam" id="PF10722">
    <property type="entry name" value="YbjN"/>
    <property type="match status" value="1"/>
</dbReference>
<name>A0A2A4HV50_9SPHN</name>
<dbReference type="RefSeq" id="WP_066485439.1">
    <property type="nucleotide sequence ID" value="NZ_JAIEOT010000026.1"/>
</dbReference>
<protein>
    <recommendedName>
        <fullName evidence="3">YbjN domain-containing protein</fullName>
    </recommendedName>
</protein>
<evidence type="ECO:0000313" key="2">
    <source>
        <dbReference type="Proteomes" id="UP000218784"/>
    </source>
</evidence>
<evidence type="ECO:0000313" key="1">
    <source>
        <dbReference type="EMBL" id="PCG07749.1"/>
    </source>
</evidence>
<dbReference type="EMBL" id="NWVD01000012">
    <property type="protein sequence ID" value="PCG07749.1"/>
    <property type="molecule type" value="Genomic_DNA"/>
</dbReference>